<name>A0A2G1W326_9BACT</name>
<gene>
    <name evidence="2" type="ORF">CEE69_22915</name>
</gene>
<evidence type="ECO:0000313" key="3">
    <source>
        <dbReference type="Proteomes" id="UP000225740"/>
    </source>
</evidence>
<reference evidence="2 3" key="1">
    <citation type="submission" date="2017-06" db="EMBL/GenBank/DDBJ databases">
        <title>Description of Rhodopirellula bahusiensis sp. nov.</title>
        <authorList>
            <person name="Kizina J."/>
            <person name="Harder J."/>
        </authorList>
    </citation>
    <scope>NUCLEOTIDE SEQUENCE [LARGE SCALE GENOMIC DNA]</scope>
    <source>
        <strain evidence="2 3">SWK21</strain>
    </source>
</reference>
<keyword evidence="3" id="KW-1185">Reference proteome</keyword>
<proteinExistence type="predicted"/>
<dbReference type="Proteomes" id="UP000225740">
    <property type="component" value="Unassembled WGS sequence"/>
</dbReference>
<dbReference type="AlphaFoldDB" id="A0A2G1W326"/>
<evidence type="ECO:0000313" key="2">
    <source>
        <dbReference type="EMBL" id="PHQ33069.1"/>
    </source>
</evidence>
<accession>A0A2G1W326</accession>
<feature type="compositionally biased region" description="Basic and acidic residues" evidence="1">
    <location>
        <begin position="1"/>
        <end position="16"/>
    </location>
</feature>
<dbReference type="EMBL" id="NIZW01000020">
    <property type="protein sequence ID" value="PHQ33069.1"/>
    <property type="molecule type" value="Genomic_DNA"/>
</dbReference>
<sequence length="75" mass="8630">MYDRPDGETTKLEPMLKSEIQPAFSADDLRPTKATQTRRGCSMPLECRRPINQFFAMTVPISGSMDYATDRRSKW</sequence>
<feature type="region of interest" description="Disordered" evidence="1">
    <location>
        <begin position="1"/>
        <end position="40"/>
    </location>
</feature>
<comment type="caution">
    <text evidence="2">The sequence shown here is derived from an EMBL/GenBank/DDBJ whole genome shotgun (WGS) entry which is preliminary data.</text>
</comment>
<evidence type="ECO:0000256" key="1">
    <source>
        <dbReference type="SAM" id="MobiDB-lite"/>
    </source>
</evidence>
<organism evidence="2 3">
    <name type="scientific">Rhodopirellula bahusiensis</name>
    <dbReference type="NCBI Taxonomy" id="2014065"/>
    <lineage>
        <taxon>Bacteria</taxon>
        <taxon>Pseudomonadati</taxon>
        <taxon>Planctomycetota</taxon>
        <taxon>Planctomycetia</taxon>
        <taxon>Pirellulales</taxon>
        <taxon>Pirellulaceae</taxon>
        <taxon>Rhodopirellula</taxon>
    </lineage>
</organism>
<protein>
    <submittedName>
        <fullName evidence="2">Uncharacterized protein</fullName>
    </submittedName>
</protein>